<evidence type="ECO:0000256" key="1">
    <source>
        <dbReference type="ARBA" id="ARBA00004383"/>
    </source>
</evidence>
<protein>
    <submittedName>
        <fullName evidence="8">Cytochrome c biogenesis protein CcmG/thiol:disulfide interchange protein DsbE</fullName>
    </submittedName>
</protein>
<evidence type="ECO:0000256" key="5">
    <source>
        <dbReference type="ARBA" id="ARBA00023284"/>
    </source>
</evidence>
<comment type="caution">
    <text evidence="8">The sequence shown here is derived from an EMBL/GenBank/DDBJ whole genome shotgun (WGS) entry which is preliminary data.</text>
</comment>
<proteinExistence type="inferred from homology"/>
<dbReference type="CDD" id="cd03010">
    <property type="entry name" value="TlpA_like_DsbE"/>
    <property type="match status" value="1"/>
</dbReference>
<dbReference type="PROSITE" id="PS51352">
    <property type="entry name" value="THIOREDOXIN_2"/>
    <property type="match status" value="1"/>
</dbReference>
<dbReference type="Gene3D" id="3.40.30.10">
    <property type="entry name" value="Glutaredoxin"/>
    <property type="match status" value="1"/>
</dbReference>
<keyword evidence="6" id="KW-0812">Transmembrane</keyword>
<dbReference type="GO" id="GO:0005886">
    <property type="term" value="C:plasma membrane"/>
    <property type="evidence" value="ECO:0007669"/>
    <property type="project" value="UniProtKB-SubCell"/>
</dbReference>
<dbReference type="NCBIfam" id="TIGR00385">
    <property type="entry name" value="dsbE"/>
    <property type="match status" value="1"/>
</dbReference>
<dbReference type="GO" id="GO:0017004">
    <property type="term" value="P:cytochrome complex assembly"/>
    <property type="evidence" value="ECO:0007669"/>
    <property type="project" value="UniProtKB-KW"/>
</dbReference>
<dbReference type="InterPro" id="IPR050553">
    <property type="entry name" value="Thioredoxin_ResA/DsbE_sf"/>
</dbReference>
<dbReference type="AlphaFoldDB" id="A0A3N4VIX1"/>
<comment type="subcellular location">
    <subcellularLocation>
        <location evidence="1">Cell inner membrane</location>
        <topology evidence="1">Single-pass membrane protein</topology>
        <orientation evidence="1">Periplasmic side</orientation>
    </subcellularLocation>
</comment>
<dbReference type="GO" id="GO:0030288">
    <property type="term" value="C:outer membrane-bounded periplasmic space"/>
    <property type="evidence" value="ECO:0007669"/>
    <property type="project" value="InterPro"/>
</dbReference>
<keyword evidence="3" id="KW-0201">Cytochrome c-type biogenesis</keyword>
<sequence>MIARIFLYNQCKILRPINRLPLLMKTKLIYLPLIIFFGLLIAFLIQLKNNAQGDDPKALESALIGKAIPSFQLPSLLDPQKTVDDSLVKAGKPRLLNVWATWCPTCIAEHYYLTELAKQGVEIIGVNYKDEQEKALKFLSNNKNPYINVIFDRRGSLGLDLGVYGAPETFIIDGNGIIHYRYAGDVNENVWQTILKPIYEKLK</sequence>
<dbReference type="Proteomes" id="UP000281691">
    <property type="component" value="Unassembled WGS sequence"/>
</dbReference>
<dbReference type="GO" id="GO:0015036">
    <property type="term" value="F:disulfide oxidoreductase activity"/>
    <property type="evidence" value="ECO:0007669"/>
    <property type="project" value="InterPro"/>
</dbReference>
<gene>
    <name evidence="8" type="ORF">EDC46_1450</name>
</gene>
<evidence type="ECO:0000259" key="7">
    <source>
        <dbReference type="PROSITE" id="PS51352"/>
    </source>
</evidence>
<dbReference type="Pfam" id="PF08534">
    <property type="entry name" value="Redoxin"/>
    <property type="match status" value="1"/>
</dbReference>
<keyword evidence="6" id="KW-1133">Transmembrane helix</keyword>
<evidence type="ECO:0000313" key="9">
    <source>
        <dbReference type="Proteomes" id="UP000281691"/>
    </source>
</evidence>
<reference evidence="8 9" key="1">
    <citation type="submission" date="2018-11" db="EMBL/GenBank/DDBJ databases">
        <title>Genomic Encyclopedia of Type Strains, Phase IV (KMG-IV): sequencing the most valuable type-strain genomes for metagenomic binning, comparative biology and taxonomic classification.</title>
        <authorList>
            <person name="Goeker M."/>
        </authorList>
    </citation>
    <scope>NUCLEOTIDE SEQUENCE [LARGE SCALE GENOMIC DNA]</scope>
    <source>
        <strain evidence="8 9">DSM 27238</strain>
    </source>
</reference>
<evidence type="ECO:0000256" key="4">
    <source>
        <dbReference type="ARBA" id="ARBA00023157"/>
    </source>
</evidence>
<dbReference type="EMBL" id="RKQP01000004">
    <property type="protein sequence ID" value="RPE82778.1"/>
    <property type="molecule type" value="Genomic_DNA"/>
</dbReference>
<keyword evidence="9" id="KW-1185">Reference proteome</keyword>
<dbReference type="InterPro" id="IPR004799">
    <property type="entry name" value="Periplasmic_diS_OxRdtase_DsbE"/>
</dbReference>
<dbReference type="InterPro" id="IPR013766">
    <property type="entry name" value="Thioredoxin_domain"/>
</dbReference>
<name>A0A3N4VIX1_9PAST</name>
<dbReference type="PANTHER" id="PTHR42852:SF6">
    <property type="entry name" value="THIOL:DISULFIDE INTERCHANGE PROTEIN DSBE"/>
    <property type="match status" value="1"/>
</dbReference>
<evidence type="ECO:0000256" key="2">
    <source>
        <dbReference type="ARBA" id="ARBA00007758"/>
    </source>
</evidence>
<evidence type="ECO:0000313" key="8">
    <source>
        <dbReference type="EMBL" id="RPE82778.1"/>
    </source>
</evidence>
<dbReference type="PANTHER" id="PTHR42852">
    <property type="entry name" value="THIOL:DISULFIDE INTERCHANGE PROTEIN DSBE"/>
    <property type="match status" value="1"/>
</dbReference>
<feature type="domain" description="Thioredoxin" evidence="7">
    <location>
        <begin position="62"/>
        <end position="200"/>
    </location>
</feature>
<dbReference type="SUPFAM" id="SSF52833">
    <property type="entry name" value="Thioredoxin-like"/>
    <property type="match status" value="1"/>
</dbReference>
<keyword evidence="5" id="KW-0676">Redox-active center</keyword>
<keyword evidence="6" id="KW-0472">Membrane</keyword>
<feature type="transmembrane region" description="Helical" evidence="6">
    <location>
        <begin position="28"/>
        <end position="47"/>
    </location>
</feature>
<dbReference type="InterPro" id="IPR013740">
    <property type="entry name" value="Redoxin"/>
</dbReference>
<evidence type="ECO:0000256" key="3">
    <source>
        <dbReference type="ARBA" id="ARBA00022748"/>
    </source>
</evidence>
<dbReference type="InterPro" id="IPR036249">
    <property type="entry name" value="Thioredoxin-like_sf"/>
</dbReference>
<keyword evidence="4" id="KW-1015">Disulfide bond</keyword>
<organism evidence="8 9">
    <name type="scientific">Vespertiliibacter pulmonis</name>
    <dbReference type="NCBI Taxonomy" id="1443036"/>
    <lineage>
        <taxon>Bacteria</taxon>
        <taxon>Pseudomonadati</taxon>
        <taxon>Pseudomonadota</taxon>
        <taxon>Gammaproteobacteria</taxon>
        <taxon>Pasteurellales</taxon>
        <taxon>Pasteurellaceae</taxon>
        <taxon>Vespertiliibacter</taxon>
    </lineage>
</organism>
<accession>A0A3N4VIX1</accession>
<evidence type="ECO:0000256" key="6">
    <source>
        <dbReference type="SAM" id="Phobius"/>
    </source>
</evidence>
<comment type="similarity">
    <text evidence="2">Belongs to the thioredoxin family. DsbE subfamily.</text>
</comment>